<protein>
    <recommendedName>
        <fullName evidence="1">Methyltransferase domain-containing protein</fullName>
    </recommendedName>
</protein>
<dbReference type="SUPFAM" id="SSF53335">
    <property type="entry name" value="S-adenosyl-L-methionine-dependent methyltransferases"/>
    <property type="match status" value="1"/>
</dbReference>
<dbReference type="Pfam" id="PF13649">
    <property type="entry name" value="Methyltransf_25"/>
    <property type="match status" value="1"/>
</dbReference>
<name>A0A263CZI8_9PSEU</name>
<dbReference type="InterPro" id="IPR041698">
    <property type="entry name" value="Methyltransf_25"/>
</dbReference>
<dbReference type="Proteomes" id="UP000242444">
    <property type="component" value="Unassembled WGS sequence"/>
</dbReference>
<sequence>MSATARHPAYLVRPGLIRPVAPAGHGAFDAALAGRSSRLCLDDGRCVTLPARRWHAAASKADQWLLRQCHGPTLDLGCGPGRMVEALLTAGVSALGVDCSPVAVSQCRARGVPVVHGDVFGPLPRSGEWQHVLLADGNIGIGGDPLALLRRAASLLNRDGSVLVETGTSASGWWSGQACLHDDSGGVVGSWFPWAFLDLSRLADLARGAELSMVDVHRGSSRCFARLSRRTASEADGLGSRGS</sequence>
<comment type="caution">
    <text evidence="2">The sequence shown here is derived from an EMBL/GenBank/DDBJ whole genome shotgun (WGS) entry which is preliminary data.</text>
</comment>
<dbReference type="EMBL" id="NKYE01000014">
    <property type="protein sequence ID" value="OZM71298.1"/>
    <property type="molecule type" value="Genomic_DNA"/>
</dbReference>
<dbReference type="CDD" id="cd02440">
    <property type="entry name" value="AdoMet_MTases"/>
    <property type="match status" value="1"/>
</dbReference>
<evidence type="ECO:0000313" key="2">
    <source>
        <dbReference type="EMBL" id="OZM71298.1"/>
    </source>
</evidence>
<evidence type="ECO:0000259" key="1">
    <source>
        <dbReference type="Pfam" id="PF13649"/>
    </source>
</evidence>
<dbReference type="Gene3D" id="3.40.50.150">
    <property type="entry name" value="Vaccinia Virus protein VP39"/>
    <property type="match status" value="1"/>
</dbReference>
<dbReference type="RefSeq" id="WP_094864601.1">
    <property type="nucleotide sequence ID" value="NZ_NKYE01000014.1"/>
</dbReference>
<accession>A0A263CZI8</accession>
<proteinExistence type="predicted"/>
<gene>
    <name evidence="2" type="ORF">CFN78_21130</name>
</gene>
<organism evidence="2 3">
    <name type="scientific">Amycolatopsis antarctica</name>
    <dbReference type="NCBI Taxonomy" id="1854586"/>
    <lineage>
        <taxon>Bacteria</taxon>
        <taxon>Bacillati</taxon>
        <taxon>Actinomycetota</taxon>
        <taxon>Actinomycetes</taxon>
        <taxon>Pseudonocardiales</taxon>
        <taxon>Pseudonocardiaceae</taxon>
        <taxon>Amycolatopsis</taxon>
    </lineage>
</organism>
<reference evidence="2 3" key="1">
    <citation type="submission" date="2017-07" db="EMBL/GenBank/DDBJ databases">
        <title>Amycolatopsis antarcticus sp. nov., isolated from the surface of an Antarcticus brown macroalga.</title>
        <authorList>
            <person name="Wang J."/>
            <person name="Leiva S."/>
            <person name="Huang J."/>
            <person name="Huang Y."/>
        </authorList>
    </citation>
    <scope>NUCLEOTIDE SEQUENCE [LARGE SCALE GENOMIC DNA]</scope>
    <source>
        <strain evidence="2 3">AU-G6</strain>
    </source>
</reference>
<dbReference type="AlphaFoldDB" id="A0A263CZI8"/>
<feature type="domain" description="Methyltransferase" evidence="1">
    <location>
        <begin position="74"/>
        <end position="160"/>
    </location>
</feature>
<dbReference type="OrthoDB" id="4484556at2"/>
<dbReference type="InterPro" id="IPR029063">
    <property type="entry name" value="SAM-dependent_MTases_sf"/>
</dbReference>
<evidence type="ECO:0000313" key="3">
    <source>
        <dbReference type="Proteomes" id="UP000242444"/>
    </source>
</evidence>
<keyword evidence="3" id="KW-1185">Reference proteome</keyword>
<dbReference type="InParanoid" id="A0A263CZI8"/>